<dbReference type="PANTHER" id="PTHR46552">
    <property type="entry name" value="NADH-UBIQUINONE OXIDOREDUCTASE CHAIN 2"/>
    <property type="match status" value="1"/>
</dbReference>
<keyword evidence="7 17" id="KW-0812">Transmembrane</keyword>
<evidence type="ECO:0000256" key="5">
    <source>
        <dbReference type="ARBA" id="ARBA00022448"/>
    </source>
</evidence>
<keyword evidence="9 17" id="KW-1278">Translocase</keyword>
<reference evidence="19" key="1">
    <citation type="submission" date="2021-05" db="EMBL/GenBank/DDBJ databases">
        <title>Characterization of the complete mitogenome of Quasilineus sinicus Gibson, 1990 (Nemertea: Heteronemertea), and its phylogenetic position within Nemertea.</title>
        <authorList>
            <person name="Shen C."/>
        </authorList>
    </citation>
    <scope>NUCLEOTIDE SEQUENCE</scope>
</reference>
<feature type="transmembrane region" description="Helical" evidence="17">
    <location>
        <begin position="283"/>
        <end position="303"/>
    </location>
</feature>
<keyword evidence="11 17" id="KW-1133">Transmembrane helix</keyword>
<dbReference type="AlphaFoldDB" id="A0A8F5P107"/>
<dbReference type="GO" id="GO:0008137">
    <property type="term" value="F:NADH dehydrogenase (ubiquinone) activity"/>
    <property type="evidence" value="ECO:0007669"/>
    <property type="project" value="UniProtKB-EC"/>
</dbReference>
<evidence type="ECO:0000256" key="2">
    <source>
        <dbReference type="ARBA" id="ARBA00007012"/>
    </source>
</evidence>
<feature type="transmembrane region" description="Helical" evidence="17">
    <location>
        <begin position="186"/>
        <end position="217"/>
    </location>
</feature>
<evidence type="ECO:0000259" key="18">
    <source>
        <dbReference type="Pfam" id="PF00361"/>
    </source>
</evidence>
<dbReference type="EMBL" id="MZ274345">
    <property type="protein sequence ID" value="QXO02043.1"/>
    <property type="molecule type" value="Genomic_DNA"/>
</dbReference>
<evidence type="ECO:0000256" key="7">
    <source>
        <dbReference type="ARBA" id="ARBA00022692"/>
    </source>
</evidence>
<evidence type="ECO:0000256" key="6">
    <source>
        <dbReference type="ARBA" id="ARBA00022660"/>
    </source>
</evidence>
<evidence type="ECO:0000256" key="12">
    <source>
        <dbReference type="ARBA" id="ARBA00023027"/>
    </source>
</evidence>
<feature type="transmembrane region" description="Helical" evidence="17">
    <location>
        <begin position="310"/>
        <end position="328"/>
    </location>
</feature>
<keyword evidence="14 17" id="KW-0496">Mitochondrion</keyword>
<feature type="transmembrane region" description="Helical" evidence="17">
    <location>
        <begin position="111"/>
        <end position="133"/>
    </location>
</feature>
<keyword evidence="6 17" id="KW-0679">Respiratory chain</keyword>
<evidence type="ECO:0000313" key="19">
    <source>
        <dbReference type="EMBL" id="QXO02043.1"/>
    </source>
</evidence>
<evidence type="ECO:0000256" key="16">
    <source>
        <dbReference type="ARBA" id="ARBA00049551"/>
    </source>
</evidence>
<keyword evidence="13 17" id="KW-0830">Ubiquinone</keyword>
<sequence>MVLGFPFLLGFGFLCVFGSLMSVSASHWLGIWVGLELNLMGFLPLIVHGGDSQFVESSIKYFVVQALGSSLFLLGGFMHGSFFLGWGWGLGSSLMSVLLLGLLLKLGVAPFHWWVPSVMGGLGWFACGFLATWQKFAPLFLLCGIFSDFFYLFFFFACFSSLVGGIGGVGQVQLRILMGYSSINHLGWMIGLFVCSLLGGFCYYFFYFFISLLIFFVLSGSGFWRVSQISCGVGLFALIGLVSLGGLPPLSGFVPKWVALQAIGSVGQFLLGGVLIVGALVSLYYYLSLVFLLFIDLGVCYGLYFSDGRWVRFTALSFVCFCFGFPLYEVVVGVS</sequence>
<keyword evidence="8 17" id="KW-0999">Mitochondrion inner membrane</keyword>
<comment type="subcellular location">
    <subcellularLocation>
        <location evidence="1 17">Mitochondrion inner membrane</location>
        <topology evidence="1 17">Multi-pass membrane protein</topology>
    </subcellularLocation>
</comment>
<dbReference type="Pfam" id="PF00361">
    <property type="entry name" value="Proton_antipo_M"/>
    <property type="match status" value="1"/>
</dbReference>
<evidence type="ECO:0000256" key="14">
    <source>
        <dbReference type="ARBA" id="ARBA00023128"/>
    </source>
</evidence>
<geneLocation type="mitochondrion" evidence="19"/>
<evidence type="ECO:0000256" key="10">
    <source>
        <dbReference type="ARBA" id="ARBA00022982"/>
    </source>
</evidence>
<keyword evidence="12 17" id="KW-0520">NAD</keyword>
<comment type="function">
    <text evidence="17">Core subunit of the mitochondrial membrane respiratory chain NADH dehydrogenase (Complex I) which catalyzes electron transfer from NADH through the respiratory chain, using ubiquinone as an electron acceptor. Essential for the catalytic activity and assembly of complex I.</text>
</comment>
<evidence type="ECO:0000256" key="4">
    <source>
        <dbReference type="ARBA" id="ARBA00021008"/>
    </source>
</evidence>
<accession>A0A8F5P107</accession>
<gene>
    <name evidence="19" type="primary">nad2</name>
</gene>
<keyword evidence="5" id="KW-0813">Transport</keyword>
<dbReference type="GO" id="GO:0006120">
    <property type="term" value="P:mitochondrial electron transport, NADH to ubiquinone"/>
    <property type="evidence" value="ECO:0007669"/>
    <property type="project" value="InterPro"/>
</dbReference>
<evidence type="ECO:0000256" key="9">
    <source>
        <dbReference type="ARBA" id="ARBA00022967"/>
    </source>
</evidence>
<proteinExistence type="inferred from homology"/>
<dbReference type="EC" id="7.1.1.2" evidence="3 17"/>
<evidence type="ECO:0000256" key="11">
    <source>
        <dbReference type="ARBA" id="ARBA00022989"/>
    </source>
</evidence>
<evidence type="ECO:0000256" key="8">
    <source>
        <dbReference type="ARBA" id="ARBA00022792"/>
    </source>
</evidence>
<feature type="domain" description="NADH:quinone oxidoreductase/Mrp antiporter transmembrane" evidence="18">
    <location>
        <begin position="25"/>
        <end position="276"/>
    </location>
</feature>
<dbReference type="InterPro" id="IPR003917">
    <property type="entry name" value="NADH_UbQ_OxRdtase_chain2"/>
</dbReference>
<evidence type="ECO:0000256" key="15">
    <source>
        <dbReference type="ARBA" id="ARBA00023136"/>
    </source>
</evidence>
<feature type="transmembrane region" description="Helical" evidence="17">
    <location>
        <begin position="139"/>
        <end position="165"/>
    </location>
</feature>
<dbReference type="GO" id="GO:0005743">
    <property type="term" value="C:mitochondrial inner membrane"/>
    <property type="evidence" value="ECO:0007669"/>
    <property type="project" value="UniProtKB-SubCell"/>
</dbReference>
<feature type="transmembrane region" description="Helical" evidence="17">
    <location>
        <begin position="257"/>
        <end position="277"/>
    </location>
</feature>
<name>A0A8F5P107_9BILA</name>
<comment type="similarity">
    <text evidence="2 17">Belongs to the complex I subunit 2 family.</text>
</comment>
<keyword evidence="10 17" id="KW-0249">Electron transport</keyword>
<evidence type="ECO:0000256" key="1">
    <source>
        <dbReference type="ARBA" id="ARBA00004448"/>
    </source>
</evidence>
<dbReference type="PANTHER" id="PTHR46552:SF1">
    <property type="entry name" value="NADH-UBIQUINONE OXIDOREDUCTASE CHAIN 2"/>
    <property type="match status" value="1"/>
</dbReference>
<organism evidence="19">
    <name type="scientific">Quasilineus sinicus</name>
    <dbReference type="NCBI Taxonomy" id="2859485"/>
    <lineage>
        <taxon>Eukaryota</taxon>
        <taxon>Metazoa</taxon>
        <taxon>Spiralia</taxon>
        <taxon>Lophotrochozoa</taxon>
        <taxon>Nemertea</taxon>
        <taxon>Pilidiophora</taxon>
        <taxon>Heteronemertea</taxon>
        <taxon>Lineidae</taxon>
        <taxon>Quasilineus</taxon>
    </lineage>
</organism>
<feature type="transmembrane region" description="Helical" evidence="17">
    <location>
        <begin position="223"/>
        <end position="245"/>
    </location>
</feature>
<comment type="catalytic activity">
    <reaction evidence="16 17">
        <text>a ubiquinone + NADH + 5 H(+)(in) = a ubiquinol + NAD(+) + 4 H(+)(out)</text>
        <dbReference type="Rhea" id="RHEA:29091"/>
        <dbReference type="Rhea" id="RHEA-COMP:9565"/>
        <dbReference type="Rhea" id="RHEA-COMP:9566"/>
        <dbReference type="ChEBI" id="CHEBI:15378"/>
        <dbReference type="ChEBI" id="CHEBI:16389"/>
        <dbReference type="ChEBI" id="CHEBI:17976"/>
        <dbReference type="ChEBI" id="CHEBI:57540"/>
        <dbReference type="ChEBI" id="CHEBI:57945"/>
        <dbReference type="EC" id="7.1.1.2"/>
    </reaction>
</comment>
<dbReference type="PRINTS" id="PR01436">
    <property type="entry name" value="NADHDHGNASE2"/>
</dbReference>
<evidence type="ECO:0000256" key="13">
    <source>
        <dbReference type="ARBA" id="ARBA00023075"/>
    </source>
</evidence>
<dbReference type="InterPro" id="IPR001750">
    <property type="entry name" value="ND/Mrp_TM"/>
</dbReference>
<dbReference type="InterPro" id="IPR050175">
    <property type="entry name" value="Complex_I_Subunit_2"/>
</dbReference>
<evidence type="ECO:0000256" key="3">
    <source>
        <dbReference type="ARBA" id="ARBA00012944"/>
    </source>
</evidence>
<feature type="transmembrane region" description="Helical" evidence="17">
    <location>
        <begin position="83"/>
        <end position="104"/>
    </location>
</feature>
<keyword evidence="15 17" id="KW-0472">Membrane</keyword>
<protein>
    <recommendedName>
        <fullName evidence="4 17">NADH-ubiquinone oxidoreductase chain 2</fullName>
        <ecNumber evidence="3 17">7.1.1.2</ecNumber>
    </recommendedName>
</protein>
<evidence type="ECO:0000256" key="17">
    <source>
        <dbReference type="RuleBase" id="RU003403"/>
    </source>
</evidence>